<evidence type="ECO:0000313" key="25">
    <source>
        <dbReference type="EMBL" id="CAI9114841.1"/>
    </source>
</evidence>
<dbReference type="GO" id="GO:0007166">
    <property type="term" value="P:cell surface receptor signaling pathway"/>
    <property type="evidence" value="ECO:0007669"/>
    <property type="project" value="InterPro"/>
</dbReference>
<dbReference type="SMART" id="SM00220">
    <property type="entry name" value="S_TKc"/>
    <property type="match status" value="1"/>
</dbReference>
<evidence type="ECO:0000256" key="2">
    <source>
        <dbReference type="ARBA" id="ARBA00022527"/>
    </source>
</evidence>
<evidence type="ECO:0000313" key="26">
    <source>
        <dbReference type="Proteomes" id="UP001161247"/>
    </source>
</evidence>
<dbReference type="PROSITE" id="PS01187">
    <property type="entry name" value="EGF_CA"/>
    <property type="match status" value="1"/>
</dbReference>
<evidence type="ECO:0000256" key="8">
    <source>
        <dbReference type="ARBA" id="ARBA00022737"/>
    </source>
</evidence>
<evidence type="ECO:0000256" key="11">
    <source>
        <dbReference type="ARBA" id="ARBA00022840"/>
    </source>
</evidence>
<evidence type="ECO:0000256" key="5">
    <source>
        <dbReference type="ARBA" id="ARBA00022679"/>
    </source>
</evidence>
<keyword evidence="3 19" id="KW-0245">EGF-like domain</keyword>
<feature type="domain" description="Protein kinase" evidence="23">
    <location>
        <begin position="418"/>
        <end position="689"/>
    </location>
</feature>
<evidence type="ECO:0000256" key="21">
    <source>
        <dbReference type="SAM" id="Phobius"/>
    </source>
</evidence>
<dbReference type="CDD" id="cd14066">
    <property type="entry name" value="STKc_IRAK"/>
    <property type="match status" value="1"/>
</dbReference>
<evidence type="ECO:0000256" key="1">
    <source>
        <dbReference type="ARBA" id="ARBA00004479"/>
    </source>
</evidence>
<dbReference type="SMART" id="SM00179">
    <property type="entry name" value="EGF_CA"/>
    <property type="match status" value="1"/>
</dbReference>
<feature type="chain" id="PRO_5043538868" evidence="22">
    <location>
        <begin position="25"/>
        <end position="750"/>
    </location>
</feature>
<evidence type="ECO:0000256" key="7">
    <source>
        <dbReference type="ARBA" id="ARBA00022729"/>
    </source>
</evidence>
<dbReference type="FunFam" id="2.10.25.10:FF:000038">
    <property type="entry name" value="Fibrillin 2"/>
    <property type="match status" value="1"/>
</dbReference>
<dbReference type="InterPro" id="IPR001881">
    <property type="entry name" value="EGF-like_Ca-bd_dom"/>
</dbReference>
<dbReference type="InterPro" id="IPR000742">
    <property type="entry name" value="EGF"/>
</dbReference>
<dbReference type="InterPro" id="IPR049883">
    <property type="entry name" value="NOTCH1_EGF-like"/>
</dbReference>
<name>A0AAV1E610_OLDCO</name>
<dbReference type="InterPro" id="IPR025287">
    <property type="entry name" value="WAK_GUB"/>
</dbReference>
<dbReference type="InterPro" id="IPR001245">
    <property type="entry name" value="Ser-Thr/Tyr_kinase_cat_dom"/>
</dbReference>
<evidence type="ECO:0000256" key="22">
    <source>
        <dbReference type="SAM" id="SignalP"/>
    </source>
</evidence>
<dbReference type="Gene3D" id="2.10.25.10">
    <property type="entry name" value="Laminin"/>
    <property type="match status" value="1"/>
</dbReference>
<sequence>MNFNHMMPLKLLVVFFIILNPCGCSSSSSANFPIAKPSCLDHCGNVSIPFPFGIGENCYYRDQNSNFAVECNTSKLKFQDSPFEITEISLEGQFRTMNYVGYNCYAHNRSIKSNSPWTSLGMPFIFNSTSNKFTVIGCDSIAIVQGASNLREYTTGCVSLCNFKEDVEDGSCSGIGCCQTSIPSGAWQINVSLSSVFNHSSVLSFNPCSYAFVVEEDAFHFYADNLTNLESVETLPVLVDWVISYKNCNEAITNKSSYACGLNSECYVEEGALGYRCRCNEGYEGNPYLGCQDIDECRNPDRCGKYSACTNTVGSYKCNCIKGYHEDGDGRCVANNKKDNWPVFIGVGLSGGTLCVLILSFCFFSKRQRQKEKKLREELFRKNGGKFLQEKLDAAKRGGTNNIRIYKEEELEKATNDFDESQIIGRGGFGTVYRGELTDHKVVAIKKSKGVDEDQVEQFINEVMLLSQINSRYVVKLLGCCLETEVPLLVYEYIDNGTLFDHLHKKFKSSLSWDIRLQIASEIAGVLSYLHSVASPPIIHRDIKSSNVLLDQDYIAKVSDFGISRLISSDDDQVATMVQGTLGYLDPEYMLTGLLTEKSDVYSFGIVLMEIITGKKVLSSGKPEAEKFLSNVFLASLEENHLAEILDNNISSPENIDQLHEVAMIAKRCISVRGEERPCMKDVERDLLILRAKAKVISLQVFEKDSTKSETLLDMHSIGYGSSDYFTSSGQYSAPYTTTEQPLLTLPSGR</sequence>
<dbReference type="AlphaFoldDB" id="A0AAV1E610"/>
<dbReference type="InterPro" id="IPR045274">
    <property type="entry name" value="WAK-like"/>
</dbReference>
<keyword evidence="6 21" id="KW-0812">Transmembrane</keyword>
<dbReference type="FunFam" id="3.30.200.20:FF:000043">
    <property type="entry name" value="Wall-associated receptor kinase 2"/>
    <property type="match status" value="1"/>
</dbReference>
<evidence type="ECO:0000256" key="10">
    <source>
        <dbReference type="ARBA" id="ARBA00022777"/>
    </source>
</evidence>
<comment type="catalytic activity">
    <reaction evidence="16">
        <text>L-seryl-[protein] + ATP = O-phospho-L-seryl-[protein] + ADP + H(+)</text>
        <dbReference type="Rhea" id="RHEA:17989"/>
        <dbReference type="Rhea" id="RHEA-COMP:9863"/>
        <dbReference type="Rhea" id="RHEA-COMP:11604"/>
        <dbReference type="ChEBI" id="CHEBI:15378"/>
        <dbReference type="ChEBI" id="CHEBI:29999"/>
        <dbReference type="ChEBI" id="CHEBI:30616"/>
        <dbReference type="ChEBI" id="CHEBI:83421"/>
        <dbReference type="ChEBI" id="CHEBI:456216"/>
    </reaction>
</comment>
<dbReference type="GO" id="GO:0005509">
    <property type="term" value="F:calcium ion binding"/>
    <property type="evidence" value="ECO:0007669"/>
    <property type="project" value="InterPro"/>
</dbReference>
<comment type="catalytic activity">
    <reaction evidence="17">
        <text>L-threonyl-[protein] + ATP = O-phospho-L-threonyl-[protein] + ADP + H(+)</text>
        <dbReference type="Rhea" id="RHEA:46608"/>
        <dbReference type="Rhea" id="RHEA-COMP:11060"/>
        <dbReference type="Rhea" id="RHEA-COMP:11605"/>
        <dbReference type="ChEBI" id="CHEBI:15378"/>
        <dbReference type="ChEBI" id="CHEBI:30013"/>
        <dbReference type="ChEBI" id="CHEBI:30616"/>
        <dbReference type="ChEBI" id="CHEBI:61977"/>
        <dbReference type="ChEBI" id="CHEBI:456216"/>
    </reaction>
</comment>
<evidence type="ECO:0000256" key="9">
    <source>
        <dbReference type="ARBA" id="ARBA00022741"/>
    </source>
</evidence>
<evidence type="ECO:0000256" key="6">
    <source>
        <dbReference type="ARBA" id="ARBA00022692"/>
    </source>
</evidence>
<dbReference type="PANTHER" id="PTHR27005:SF468">
    <property type="entry name" value="OS01G0310500 PROTEIN"/>
    <property type="match status" value="1"/>
</dbReference>
<keyword evidence="15" id="KW-0325">Glycoprotein</keyword>
<keyword evidence="4" id="KW-0597">Phosphoprotein</keyword>
<reference evidence="25" key="1">
    <citation type="submission" date="2023-03" db="EMBL/GenBank/DDBJ databases">
        <authorList>
            <person name="Julca I."/>
        </authorList>
    </citation>
    <scope>NUCLEOTIDE SEQUENCE</scope>
</reference>
<dbReference type="PANTHER" id="PTHR27005">
    <property type="entry name" value="WALL-ASSOCIATED RECEPTOR KINASE-LIKE 21"/>
    <property type="match status" value="1"/>
</dbReference>
<keyword evidence="10" id="KW-0418">Kinase</keyword>
<dbReference type="GO" id="GO:0030247">
    <property type="term" value="F:polysaccharide binding"/>
    <property type="evidence" value="ECO:0007669"/>
    <property type="project" value="InterPro"/>
</dbReference>
<evidence type="ECO:0000256" key="20">
    <source>
        <dbReference type="PROSITE-ProRule" id="PRU10141"/>
    </source>
</evidence>
<dbReference type="Gene3D" id="1.10.510.10">
    <property type="entry name" value="Transferase(Phosphotransferase) domain 1"/>
    <property type="match status" value="1"/>
</dbReference>
<keyword evidence="2" id="KW-0723">Serine/threonine-protein kinase</keyword>
<evidence type="ECO:0000256" key="19">
    <source>
        <dbReference type="PROSITE-ProRule" id="PRU00076"/>
    </source>
</evidence>
<dbReference type="CDD" id="cd00054">
    <property type="entry name" value="EGF_CA"/>
    <property type="match status" value="1"/>
</dbReference>
<dbReference type="FunFam" id="1.10.510.10:FF:000084">
    <property type="entry name" value="Wall-associated receptor kinase 2"/>
    <property type="match status" value="1"/>
</dbReference>
<dbReference type="Pfam" id="PF07645">
    <property type="entry name" value="EGF_CA"/>
    <property type="match status" value="1"/>
</dbReference>
<comment type="subcellular location">
    <subcellularLocation>
        <location evidence="1">Membrane</location>
        <topology evidence="1">Single-pass type I membrane protein</topology>
    </subcellularLocation>
</comment>
<evidence type="ECO:0000256" key="15">
    <source>
        <dbReference type="ARBA" id="ARBA00023180"/>
    </source>
</evidence>
<protein>
    <submittedName>
        <fullName evidence="25">OLC1v1015650C1</fullName>
    </submittedName>
</protein>
<feature type="binding site" evidence="20">
    <location>
        <position position="447"/>
    </location>
    <ligand>
        <name>ATP</name>
        <dbReference type="ChEBI" id="CHEBI:30616"/>
    </ligand>
</feature>
<dbReference type="Gene3D" id="3.30.200.20">
    <property type="entry name" value="Phosphorylase Kinase, domain 1"/>
    <property type="match status" value="1"/>
</dbReference>
<dbReference type="PROSITE" id="PS50026">
    <property type="entry name" value="EGF_3"/>
    <property type="match status" value="1"/>
</dbReference>
<evidence type="ECO:0000256" key="12">
    <source>
        <dbReference type="ARBA" id="ARBA00022989"/>
    </source>
</evidence>
<dbReference type="InterPro" id="IPR011009">
    <property type="entry name" value="Kinase-like_dom_sf"/>
</dbReference>
<dbReference type="Proteomes" id="UP001161247">
    <property type="component" value="Chromosome 8"/>
</dbReference>
<evidence type="ECO:0000256" key="14">
    <source>
        <dbReference type="ARBA" id="ARBA00023157"/>
    </source>
</evidence>
<dbReference type="SUPFAM" id="SSF57196">
    <property type="entry name" value="EGF/Laminin"/>
    <property type="match status" value="1"/>
</dbReference>
<dbReference type="PROSITE" id="PS50011">
    <property type="entry name" value="PROTEIN_KINASE_DOM"/>
    <property type="match status" value="1"/>
</dbReference>
<feature type="signal peptide" evidence="22">
    <location>
        <begin position="1"/>
        <end position="24"/>
    </location>
</feature>
<evidence type="ECO:0000256" key="13">
    <source>
        <dbReference type="ARBA" id="ARBA00023136"/>
    </source>
</evidence>
<evidence type="ECO:0000256" key="16">
    <source>
        <dbReference type="ARBA" id="ARBA00047558"/>
    </source>
</evidence>
<comment type="caution">
    <text evidence="19">Lacks conserved residue(s) required for the propagation of feature annotation.</text>
</comment>
<proteinExistence type="predicted"/>
<dbReference type="PROSITE" id="PS01186">
    <property type="entry name" value="EGF_2"/>
    <property type="match status" value="2"/>
</dbReference>
<dbReference type="InterPro" id="IPR008271">
    <property type="entry name" value="Ser/Thr_kinase_AS"/>
</dbReference>
<organism evidence="25 26">
    <name type="scientific">Oldenlandia corymbosa var. corymbosa</name>
    <dbReference type="NCBI Taxonomy" id="529605"/>
    <lineage>
        <taxon>Eukaryota</taxon>
        <taxon>Viridiplantae</taxon>
        <taxon>Streptophyta</taxon>
        <taxon>Embryophyta</taxon>
        <taxon>Tracheophyta</taxon>
        <taxon>Spermatophyta</taxon>
        <taxon>Magnoliopsida</taxon>
        <taxon>eudicotyledons</taxon>
        <taxon>Gunneridae</taxon>
        <taxon>Pentapetalae</taxon>
        <taxon>asterids</taxon>
        <taxon>lamiids</taxon>
        <taxon>Gentianales</taxon>
        <taxon>Rubiaceae</taxon>
        <taxon>Rubioideae</taxon>
        <taxon>Spermacoceae</taxon>
        <taxon>Hedyotis-Oldenlandia complex</taxon>
        <taxon>Oldenlandia</taxon>
    </lineage>
</organism>
<keyword evidence="13 21" id="KW-0472">Membrane</keyword>
<dbReference type="PROSITE" id="PS00010">
    <property type="entry name" value="ASX_HYDROXYL"/>
    <property type="match status" value="1"/>
</dbReference>
<evidence type="ECO:0000256" key="18">
    <source>
        <dbReference type="ARBA" id="ARBA00058961"/>
    </source>
</evidence>
<gene>
    <name evidence="25" type="ORF">OLC1_LOCUS21476</name>
</gene>
<dbReference type="GO" id="GO:0004674">
    <property type="term" value="F:protein serine/threonine kinase activity"/>
    <property type="evidence" value="ECO:0007669"/>
    <property type="project" value="UniProtKB-KW"/>
</dbReference>
<feature type="domain" description="EGF-like" evidence="24">
    <location>
        <begin position="293"/>
        <end position="333"/>
    </location>
</feature>
<feature type="transmembrane region" description="Helical" evidence="21">
    <location>
        <begin position="341"/>
        <end position="364"/>
    </location>
</feature>
<dbReference type="PROSITE" id="PS00108">
    <property type="entry name" value="PROTEIN_KINASE_ST"/>
    <property type="match status" value="1"/>
</dbReference>
<evidence type="ECO:0000256" key="17">
    <source>
        <dbReference type="ARBA" id="ARBA00047951"/>
    </source>
</evidence>
<keyword evidence="14" id="KW-1015">Disulfide bond</keyword>
<dbReference type="SMART" id="SM00181">
    <property type="entry name" value="EGF"/>
    <property type="match status" value="2"/>
</dbReference>
<accession>A0AAV1E610</accession>
<dbReference type="InterPro" id="IPR017441">
    <property type="entry name" value="Protein_kinase_ATP_BS"/>
</dbReference>
<keyword evidence="5" id="KW-0808">Transferase</keyword>
<evidence type="ECO:0000259" key="23">
    <source>
        <dbReference type="PROSITE" id="PS50011"/>
    </source>
</evidence>
<dbReference type="SUPFAM" id="SSF56112">
    <property type="entry name" value="Protein kinase-like (PK-like)"/>
    <property type="match status" value="1"/>
</dbReference>
<keyword evidence="11 20" id="KW-0067">ATP-binding</keyword>
<dbReference type="PROSITE" id="PS00107">
    <property type="entry name" value="PROTEIN_KINASE_ATP"/>
    <property type="match status" value="1"/>
</dbReference>
<dbReference type="GO" id="GO:0005886">
    <property type="term" value="C:plasma membrane"/>
    <property type="evidence" value="ECO:0007669"/>
    <property type="project" value="TreeGrafter"/>
</dbReference>
<keyword evidence="7 22" id="KW-0732">Signal</keyword>
<dbReference type="Pfam" id="PF07714">
    <property type="entry name" value="PK_Tyr_Ser-Thr"/>
    <property type="match status" value="1"/>
</dbReference>
<dbReference type="InterPro" id="IPR000152">
    <property type="entry name" value="EGF-type_Asp/Asn_hydroxyl_site"/>
</dbReference>
<evidence type="ECO:0000256" key="3">
    <source>
        <dbReference type="ARBA" id="ARBA00022536"/>
    </source>
</evidence>
<dbReference type="EMBL" id="OX459125">
    <property type="protein sequence ID" value="CAI9114841.1"/>
    <property type="molecule type" value="Genomic_DNA"/>
</dbReference>
<keyword evidence="26" id="KW-1185">Reference proteome</keyword>
<evidence type="ECO:0000259" key="24">
    <source>
        <dbReference type="PROSITE" id="PS50026"/>
    </source>
</evidence>
<keyword evidence="8" id="KW-0677">Repeat</keyword>
<comment type="function">
    <text evidence="18">Serine/threonine-protein kinase that may function as a signaling receptor of extracellular matrix component. Binding to pectin may have significance in the control of cell expansion, morphogenesis and development.</text>
</comment>
<dbReference type="InterPro" id="IPR018097">
    <property type="entry name" value="EGF_Ca-bd_CS"/>
</dbReference>
<keyword evidence="12 21" id="KW-1133">Transmembrane helix</keyword>
<dbReference type="Pfam" id="PF13947">
    <property type="entry name" value="GUB_WAK_bind"/>
    <property type="match status" value="1"/>
</dbReference>
<evidence type="ECO:0000256" key="4">
    <source>
        <dbReference type="ARBA" id="ARBA00022553"/>
    </source>
</evidence>
<dbReference type="InterPro" id="IPR000719">
    <property type="entry name" value="Prot_kinase_dom"/>
</dbReference>
<dbReference type="GO" id="GO:0005524">
    <property type="term" value="F:ATP binding"/>
    <property type="evidence" value="ECO:0007669"/>
    <property type="project" value="UniProtKB-UniRule"/>
</dbReference>
<keyword evidence="9 20" id="KW-0547">Nucleotide-binding</keyword>